<evidence type="ECO:0000256" key="3">
    <source>
        <dbReference type="ARBA" id="ARBA00022475"/>
    </source>
</evidence>
<feature type="transmembrane region" description="Helical" evidence="7">
    <location>
        <begin position="44"/>
        <end position="65"/>
    </location>
</feature>
<evidence type="ECO:0000313" key="10">
    <source>
        <dbReference type="Proteomes" id="UP000219331"/>
    </source>
</evidence>
<evidence type="ECO:0000256" key="2">
    <source>
        <dbReference type="ARBA" id="ARBA00022448"/>
    </source>
</evidence>
<keyword evidence="6 7" id="KW-0472">Membrane</keyword>
<dbReference type="InterPro" id="IPR000515">
    <property type="entry name" value="MetI-like"/>
</dbReference>
<dbReference type="InterPro" id="IPR035906">
    <property type="entry name" value="MetI-like_sf"/>
</dbReference>
<protein>
    <submittedName>
        <fullName evidence="9">Peptide/nickel transport system permease protein</fullName>
    </submittedName>
</protein>
<dbReference type="InterPro" id="IPR045621">
    <property type="entry name" value="BPD_transp_1_N"/>
</dbReference>
<dbReference type="PANTHER" id="PTHR43163:SF6">
    <property type="entry name" value="DIPEPTIDE TRANSPORT SYSTEM PERMEASE PROTEIN DPPB-RELATED"/>
    <property type="match status" value="1"/>
</dbReference>
<keyword evidence="5 7" id="KW-1133">Transmembrane helix</keyword>
<name>A0A285RSK6_9HYPH</name>
<evidence type="ECO:0000256" key="5">
    <source>
        <dbReference type="ARBA" id="ARBA00022989"/>
    </source>
</evidence>
<dbReference type="Proteomes" id="UP000219331">
    <property type="component" value="Unassembled WGS sequence"/>
</dbReference>
<dbReference type="Pfam" id="PF00528">
    <property type="entry name" value="BPD_transp_1"/>
    <property type="match status" value="1"/>
</dbReference>
<evidence type="ECO:0000313" key="9">
    <source>
        <dbReference type="EMBL" id="SOB96669.1"/>
    </source>
</evidence>
<comment type="subcellular location">
    <subcellularLocation>
        <location evidence="1 7">Cell membrane</location>
        <topology evidence="1 7">Multi-pass membrane protein</topology>
    </subcellularLocation>
</comment>
<sequence length="349" mass="37571">MLMPCHCALTSPFSAGPIPYSVGASTDSRPEPLRPMLVHAAKRFAGLFATLIVATAVVFLVLEVVPGDPAQVMLGLNAQEDTLAALRSQMGLDRPVWERYASWVTGFATGDLGTSYTYSVPVADLVAARITVSLPLALLALALSTAIAIPVGVYAASKRGRWQDGGIMALTQVGIAVPNFWFAMLLVFVFAVTLRLVPSGGFPGWEAGLWPALKALLLPAIALALPQAAILARVMRSSLIDALHEDYVRTARAKGLTRRAVLWKHAVRNALIPVLTILGLQFSFLIAGTIIIENVFYLPGLGRLIFQAITQRDLIVVKSVVVLLVACVILVTFLVDLAYALVDPRLRRR</sequence>
<dbReference type="Pfam" id="PF19300">
    <property type="entry name" value="BPD_transp_1_N"/>
    <property type="match status" value="1"/>
</dbReference>
<dbReference type="SUPFAM" id="SSF161098">
    <property type="entry name" value="MetI-like"/>
    <property type="match status" value="1"/>
</dbReference>
<evidence type="ECO:0000256" key="1">
    <source>
        <dbReference type="ARBA" id="ARBA00004651"/>
    </source>
</evidence>
<evidence type="ECO:0000259" key="8">
    <source>
        <dbReference type="PROSITE" id="PS50928"/>
    </source>
</evidence>
<feature type="transmembrane region" description="Helical" evidence="7">
    <location>
        <begin position="320"/>
        <end position="342"/>
    </location>
</feature>
<evidence type="ECO:0000256" key="4">
    <source>
        <dbReference type="ARBA" id="ARBA00022692"/>
    </source>
</evidence>
<dbReference type="AlphaFoldDB" id="A0A285RSK6"/>
<keyword evidence="4 7" id="KW-0812">Transmembrane</keyword>
<keyword evidence="3" id="KW-1003">Cell membrane</keyword>
<keyword evidence="10" id="KW-1185">Reference proteome</keyword>
<evidence type="ECO:0000256" key="7">
    <source>
        <dbReference type="RuleBase" id="RU363032"/>
    </source>
</evidence>
<dbReference type="PANTHER" id="PTHR43163">
    <property type="entry name" value="DIPEPTIDE TRANSPORT SYSTEM PERMEASE PROTEIN DPPB-RELATED"/>
    <property type="match status" value="1"/>
</dbReference>
<proteinExistence type="inferred from homology"/>
<dbReference type="EMBL" id="OBML01000002">
    <property type="protein sequence ID" value="SOB96669.1"/>
    <property type="molecule type" value="Genomic_DNA"/>
</dbReference>
<feature type="transmembrane region" description="Helical" evidence="7">
    <location>
        <begin position="212"/>
        <end position="232"/>
    </location>
</feature>
<dbReference type="Gene3D" id="1.10.3720.10">
    <property type="entry name" value="MetI-like"/>
    <property type="match status" value="1"/>
</dbReference>
<organism evidence="9 10">
    <name type="scientific">Stappia indica</name>
    <dbReference type="NCBI Taxonomy" id="538381"/>
    <lineage>
        <taxon>Bacteria</taxon>
        <taxon>Pseudomonadati</taxon>
        <taxon>Pseudomonadota</taxon>
        <taxon>Alphaproteobacteria</taxon>
        <taxon>Hyphomicrobiales</taxon>
        <taxon>Stappiaceae</taxon>
        <taxon>Stappia</taxon>
    </lineage>
</organism>
<dbReference type="CDD" id="cd06261">
    <property type="entry name" value="TM_PBP2"/>
    <property type="match status" value="1"/>
</dbReference>
<feature type="transmembrane region" description="Helical" evidence="7">
    <location>
        <begin position="167"/>
        <end position="192"/>
    </location>
</feature>
<dbReference type="PROSITE" id="PS50928">
    <property type="entry name" value="ABC_TM1"/>
    <property type="match status" value="1"/>
</dbReference>
<comment type="similarity">
    <text evidence="7">Belongs to the binding-protein-dependent transport system permease family.</text>
</comment>
<dbReference type="STRING" id="538381.GCA_001696535_03241"/>
<feature type="transmembrane region" description="Helical" evidence="7">
    <location>
        <begin position="270"/>
        <end position="292"/>
    </location>
</feature>
<gene>
    <name evidence="9" type="ORF">SAMN05421512_102278</name>
</gene>
<feature type="domain" description="ABC transmembrane type-1" evidence="8">
    <location>
        <begin position="130"/>
        <end position="335"/>
    </location>
</feature>
<reference evidence="9 10" key="1">
    <citation type="submission" date="2017-08" db="EMBL/GenBank/DDBJ databases">
        <authorList>
            <person name="de Groot N.N."/>
        </authorList>
    </citation>
    <scope>NUCLEOTIDE SEQUENCE [LARGE SCALE GENOMIC DNA]</scope>
    <source>
        <strain evidence="9 10">USBA 352</strain>
    </source>
</reference>
<accession>A0A285RSK6</accession>
<dbReference type="GO" id="GO:0005886">
    <property type="term" value="C:plasma membrane"/>
    <property type="evidence" value="ECO:0007669"/>
    <property type="project" value="UniProtKB-SubCell"/>
</dbReference>
<keyword evidence="2 7" id="KW-0813">Transport</keyword>
<evidence type="ECO:0000256" key="6">
    <source>
        <dbReference type="ARBA" id="ARBA00023136"/>
    </source>
</evidence>
<dbReference type="GO" id="GO:0071916">
    <property type="term" value="F:dipeptide transmembrane transporter activity"/>
    <property type="evidence" value="ECO:0007669"/>
    <property type="project" value="TreeGrafter"/>
</dbReference>
<feature type="transmembrane region" description="Helical" evidence="7">
    <location>
        <begin position="134"/>
        <end position="155"/>
    </location>
</feature>